<gene>
    <name evidence="2" type="ORF">Agabi119p4_4771</name>
</gene>
<evidence type="ECO:0000259" key="1">
    <source>
        <dbReference type="Pfam" id="PF00294"/>
    </source>
</evidence>
<dbReference type="Proteomes" id="UP000629468">
    <property type="component" value="Unassembled WGS sequence"/>
</dbReference>
<protein>
    <recommendedName>
        <fullName evidence="1">Carbohydrate kinase PfkB domain-containing protein</fullName>
    </recommendedName>
</protein>
<feature type="domain" description="Carbohydrate kinase PfkB" evidence="1">
    <location>
        <begin position="159"/>
        <end position="306"/>
    </location>
</feature>
<comment type="caution">
    <text evidence="2">The sequence shown here is derived from an EMBL/GenBank/DDBJ whole genome shotgun (WGS) entry which is preliminary data.</text>
</comment>
<dbReference type="AlphaFoldDB" id="A0A8H7F431"/>
<dbReference type="InterPro" id="IPR011611">
    <property type="entry name" value="PfkB_dom"/>
</dbReference>
<dbReference type="PANTHER" id="PTHR47098">
    <property type="entry name" value="PROTEIN MAK32"/>
    <property type="match status" value="1"/>
</dbReference>
<sequence>MSGNKGPLFVTLGLFIVDEFEFKDENGEPTGKTLKSQIGGGGTYAVIGARMWLPPGRIGMIVDKGYDFPKEIEEKLLGYGEDMWLFRDQPDHPTTRALNSYHGDYRNFKYLTDRIRITPRDIEGSKLGRPRYIHFICSPKRAKQILSDIQEVPEWSPTVIYEPIPDSCVPEALPALKEVLPNVHILSPNAEEALSLLSVPHSPTRTSIEKAAQTFLDFGVAGGQGWVIIRSGQLGAYVKSRGKEGVWIDAFWTESEEDARHVVDVTGAGNSFLGGLAAGLTFSEGDVYEATLFATVSASFAIEQGGLPVMTADPQNTDVTNWNGDSPMRRLEKLREKLRKRNE</sequence>
<evidence type="ECO:0000313" key="2">
    <source>
        <dbReference type="EMBL" id="KAF7776378.1"/>
    </source>
</evidence>
<accession>A0A8H7F431</accession>
<organism evidence="2 3">
    <name type="scientific">Agaricus bisporus var. burnettii</name>
    <dbReference type="NCBI Taxonomy" id="192524"/>
    <lineage>
        <taxon>Eukaryota</taxon>
        <taxon>Fungi</taxon>
        <taxon>Dikarya</taxon>
        <taxon>Basidiomycota</taxon>
        <taxon>Agaricomycotina</taxon>
        <taxon>Agaricomycetes</taxon>
        <taxon>Agaricomycetidae</taxon>
        <taxon>Agaricales</taxon>
        <taxon>Agaricineae</taxon>
        <taxon>Agaricaceae</taxon>
        <taxon>Agaricus</taxon>
    </lineage>
</organism>
<reference evidence="2 3" key="1">
    <citation type="journal article" name="Sci. Rep.">
        <title>Telomere-to-telomere assembled and centromere annotated genomes of the two main subspecies of the button mushroom Agaricus bisporus reveal especially polymorphic chromosome ends.</title>
        <authorList>
            <person name="Sonnenberg A.S.M."/>
            <person name="Sedaghat-Telgerd N."/>
            <person name="Lavrijssen B."/>
            <person name="Ohm R.A."/>
            <person name="Hendrickx P.M."/>
            <person name="Scholtmeijer K."/>
            <person name="Baars J.J.P."/>
            <person name="van Peer A."/>
        </authorList>
    </citation>
    <scope>NUCLEOTIDE SEQUENCE [LARGE SCALE GENOMIC DNA]</scope>
    <source>
        <strain evidence="2 3">H119_p4</strain>
    </source>
</reference>
<dbReference type="PANTHER" id="PTHR47098:SF2">
    <property type="entry name" value="PROTEIN MAK32"/>
    <property type="match status" value="1"/>
</dbReference>
<dbReference type="SUPFAM" id="SSF53613">
    <property type="entry name" value="Ribokinase-like"/>
    <property type="match status" value="1"/>
</dbReference>
<proteinExistence type="predicted"/>
<dbReference type="Gene3D" id="3.40.1190.20">
    <property type="match status" value="1"/>
</dbReference>
<name>A0A8H7F431_AGABI</name>
<evidence type="ECO:0000313" key="3">
    <source>
        <dbReference type="Proteomes" id="UP000629468"/>
    </source>
</evidence>
<dbReference type="InterPro" id="IPR029056">
    <property type="entry name" value="Ribokinase-like"/>
</dbReference>
<dbReference type="EMBL" id="JABXXO010000006">
    <property type="protein sequence ID" value="KAF7776378.1"/>
    <property type="molecule type" value="Genomic_DNA"/>
</dbReference>
<dbReference type="Pfam" id="PF00294">
    <property type="entry name" value="PfkB"/>
    <property type="match status" value="1"/>
</dbReference>